<proteinExistence type="predicted"/>
<comment type="caution">
    <text evidence="1">The sequence shown here is derived from an EMBL/GenBank/DDBJ whole genome shotgun (WGS) entry which is preliminary data.</text>
</comment>
<reference evidence="1" key="1">
    <citation type="submission" date="2016-10" db="EMBL/GenBank/DDBJ databases">
        <title>Sequence of Gallionella enrichment culture.</title>
        <authorList>
            <person name="Poehlein A."/>
            <person name="Muehling M."/>
            <person name="Daniel R."/>
        </authorList>
    </citation>
    <scope>NUCLEOTIDE SEQUENCE</scope>
</reference>
<sequence>MDTAATQTFDQIVVALARVDNLRADIQADFTDHSQNVALGRWCVRADNKVRAAQAVKMGGVVGNKKCHVNQFADTPGRGQTGHPKSRIYRFGRGDMVRFRANTTNAIGDVGHLFGLASDTE</sequence>
<evidence type="ECO:0000313" key="1">
    <source>
        <dbReference type="EMBL" id="OIQ68182.1"/>
    </source>
</evidence>
<protein>
    <submittedName>
        <fullName evidence="1">Uncharacterized protein</fullName>
    </submittedName>
</protein>
<gene>
    <name evidence="1" type="ORF">GALL_502280</name>
</gene>
<organism evidence="1">
    <name type="scientific">mine drainage metagenome</name>
    <dbReference type="NCBI Taxonomy" id="410659"/>
    <lineage>
        <taxon>unclassified sequences</taxon>
        <taxon>metagenomes</taxon>
        <taxon>ecological metagenomes</taxon>
    </lineage>
</organism>
<name>A0A1J5PA60_9ZZZZ</name>
<dbReference type="EMBL" id="MLJW01005462">
    <property type="protein sequence ID" value="OIQ68182.1"/>
    <property type="molecule type" value="Genomic_DNA"/>
</dbReference>
<accession>A0A1J5PA60</accession>
<dbReference type="AlphaFoldDB" id="A0A1J5PA60"/>